<dbReference type="Gene3D" id="3.40.462.20">
    <property type="match status" value="1"/>
</dbReference>
<gene>
    <name evidence="9" type="ORF">jhhlp_002830</name>
</gene>
<keyword evidence="7" id="KW-0732">Signal</keyword>
<evidence type="ECO:0000256" key="7">
    <source>
        <dbReference type="SAM" id="SignalP"/>
    </source>
</evidence>
<comment type="similarity">
    <text evidence="2">Belongs to the oxygen-dependent FAD-linked oxidoreductase family.</text>
</comment>
<organism evidence="9 10">
    <name type="scientific">Lomentospora prolificans</name>
    <dbReference type="NCBI Taxonomy" id="41688"/>
    <lineage>
        <taxon>Eukaryota</taxon>
        <taxon>Fungi</taxon>
        <taxon>Dikarya</taxon>
        <taxon>Ascomycota</taxon>
        <taxon>Pezizomycotina</taxon>
        <taxon>Sordariomycetes</taxon>
        <taxon>Hypocreomycetidae</taxon>
        <taxon>Microascales</taxon>
        <taxon>Microascaceae</taxon>
        <taxon>Lomentospora</taxon>
    </lineage>
</organism>
<evidence type="ECO:0000256" key="5">
    <source>
        <dbReference type="ARBA" id="ARBA00023002"/>
    </source>
</evidence>
<dbReference type="Gene3D" id="3.30.465.10">
    <property type="match status" value="1"/>
</dbReference>
<accession>A0A2N3NF57</accession>
<dbReference type="InterPro" id="IPR016169">
    <property type="entry name" value="FAD-bd_PCMH_sub2"/>
</dbReference>
<comment type="cofactor">
    <cofactor evidence="1">
        <name>FAD</name>
        <dbReference type="ChEBI" id="CHEBI:57692"/>
    </cofactor>
</comment>
<dbReference type="STRING" id="41688.A0A2N3NF57"/>
<dbReference type="GO" id="GO:0071949">
    <property type="term" value="F:FAD binding"/>
    <property type="evidence" value="ECO:0007669"/>
    <property type="project" value="InterPro"/>
</dbReference>
<dbReference type="Pfam" id="PF01565">
    <property type="entry name" value="FAD_binding_4"/>
    <property type="match status" value="1"/>
</dbReference>
<dbReference type="InterPro" id="IPR036318">
    <property type="entry name" value="FAD-bd_PCMH-like_sf"/>
</dbReference>
<evidence type="ECO:0000313" key="9">
    <source>
        <dbReference type="EMBL" id="PKS11069.1"/>
    </source>
</evidence>
<dbReference type="PANTHER" id="PTHR42973">
    <property type="entry name" value="BINDING OXIDOREDUCTASE, PUTATIVE (AFU_ORTHOLOGUE AFUA_1G17690)-RELATED"/>
    <property type="match status" value="1"/>
</dbReference>
<feature type="domain" description="FAD-binding PCMH-type" evidence="8">
    <location>
        <begin position="57"/>
        <end position="230"/>
    </location>
</feature>
<feature type="region of interest" description="Disordered" evidence="6">
    <location>
        <begin position="493"/>
        <end position="594"/>
    </location>
</feature>
<evidence type="ECO:0000256" key="6">
    <source>
        <dbReference type="SAM" id="MobiDB-lite"/>
    </source>
</evidence>
<feature type="compositionally biased region" description="Basic and acidic residues" evidence="6">
    <location>
        <begin position="585"/>
        <end position="594"/>
    </location>
</feature>
<evidence type="ECO:0000256" key="4">
    <source>
        <dbReference type="ARBA" id="ARBA00022827"/>
    </source>
</evidence>
<dbReference type="EMBL" id="NLAX01000008">
    <property type="protein sequence ID" value="PKS11069.1"/>
    <property type="molecule type" value="Genomic_DNA"/>
</dbReference>
<feature type="chain" id="PRO_5014606573" description="FAD-binding PCMH-type domain-containing protein" evidence="7">
    <location>
        <begin position="19"/>
        <end position="594"/>
    </location>
</feature>
<reference evidence="9 10" key="1">
    <citation type="journal article" date="2017" name="G3 (Bethesda)">
        <title>First Draft Genome Sequence of the Pathogenic Fungus Lomentospora prolificans (Formerly Scedosporium prolificans).</title>
        <authorList>
            <person name="Luo R."/>
            <person name="Zimin A."/>
            <person name="Workman R."/>
            <person name="Fan Y."/>
            <person name="Pertea G."/>
            <person name="Grossman N."/>
            <person name="Wear M.P."/>
            <person name="Jia B."/>
            <person name="Miller H."/>
            <person name="Casadevall A."/>
            <person name="Timp W."/>
            <person name="Zhang S.X."/>
            <person name="Salzberg S.L."/>
        </authorList>
    </citation>
    <scope>NUCLEOTIDE SEQUENCE [LARGE SCALE GENOMIC DNA]</scope>
    <source>
        <strain evidence="9 10">JHH-5317</strain>
    </source>
</reference>
<evidence type="ECO:0000256" key="2">
    <source>
        <dbReference type="ARBA" id="ARBA00005466"/>
    </source>
</evidence>
<dbReference type="InterPro" id="IPR050416">
    <property type="entry name" value="FAD-linked_Oxidoreductase"/>
</dbReference>
<evidence type="ECO:0000259" key="8">
    <source>
        <dbReference type="PROSITE" id="PS51387"/>
    </source>
</evidence>
<proteinExistence type="inferred from homology"/>
<feature type="signal peptide" evidence="7">
    <location>
        <begin position="1"/>
        <end position="18"/>
    </location>
</feature>
<dbReference type="InParanoid" id="A0A2N3NF57"/>
<keyword evidence="10" id="KW-1185">Reference proteome</keyword>
<dbReference type="Pfam" id="PF08031">
    <property type="entry name" value="BBE"/>
    <property type="match status" value="1"/>
</dbReference>
<feature type="compositionally biased region" description="Acidic residues" evidence="6">
    <location>
        <begin position="498"/>
        <end position="581"/>
    </location>
</feature>
<sequence>MFRLATAGLALSATAVLAKPLDKRAVLDECLAEKEVPVSALGTEDWAMDAAPFNVRTPYTPVAIAVPKTQKHIQDAIRCGVENGVKVTPKCGGHSYANFGFGGEDGHLVLELDRMNKVTLDKESGIATVQGGSRLGHVAAELYEQGKRAISHGTCPGVGSGGHVLHGGYGISSHTKGLALDWLVEATVVLANSSVVTASEEENPDLFWALRGAGGSMGVVSEFKFKTFEVPEVVTRFNTILRWNANNSVAGLKALQEWAADDMPAEMNARIFLNPQIPNFEGLFYGTKDELTAVLDPLLEKTNGLLQDATETDWPGQLSHFGGGLDLDQTHPYNKKDNMYSTSIYTDALTDEQLEALVTYWYTKAKKVRRGWYHHIDFHGGKTSAISAVDGDATSYNHRDKLLMHNFYDHVDVKSDYPEDGFDLFNGFIDAIVGEGDKLDYGVYFNYPDPNLDQETAQKRYWGTALPKLQEIKAAVDPEEVFYLTQSVRPAKKGVEEVPAEEAPVEEEPVEEVPEEEAPAEETPVEEAPEEEPPVEEAPVEEEPVEEEPVEEEPIEEEPVEEEPVEEEPVEEEPPAEEAPEEPPVGEKPKEHDE</sequence>
<dbReference type="GO" id="GO:0016491">
    <property type="term" value="F:oxidoreductase activity"/>
    <property type="evidence" value="ECO:0007669"/>
    <property type="project" value="UniProtKB-KW"/>
</dbReference>
<evidence type="ECO:0000256" key="3">
    <source>
        <dbReference type="ARBA" id="ARBA00022630"/>
    </source>
</evidence>
<protein>
    <recommendedName>
        <fullName evidence="8">FAD-binding PCMH-type domain-containing protein</fullName>
    </recommendedName>
</protein>
<keyword evidence="5" id="KW-0560">Oxidoreductase</keyword>
<dbReference type="InterPro" id="IPR016166">
    <property type="entry name" value="FAD-bd_PCMH"/>
</dbReference>
<keyword evidence="3" id="KW-0285">Flavoprotein</keyword>
<evidence type="ECO:0000256" key="1">
    <source>
        <dbReference type="ARBA" id="ARBA00001974"/>
    </source>
</evidence>
<evidence type="ECO:0000313" key="10">
    <source>
        <dbReference type="Proteomes" id="UP000233524"/>
    </source>
</evidence>
<dbReference type="InterPro" id="IPR012951">
    <property type="entry name" value="BBE"/>
</dbReference>
<dbReference type="Proteomes" id="UP000233524">
    <property type="component" value="Unassembled WGS sequence"/>
</dbReference>
<name>A0A2N3NF57_9PEZI</name>
<keyword evidence="4" id="KW-0274">FAD</keyword>
<dbReference type="AlphaFoldDB" id="A0A2N3NF57"/>
<dbReference type="OrthoDB" id="415825at2759"/>
<comment type="caution">
    <text evidence="9">The sequence shown here is derived from an EMBL/GenBank/DDBJ whole genome shotgun (WGS) entry which is preliminary data.</text>
</comment>
<dbReference type="PROSITE" id="PS51387">
    <property type="entry name" value="FAD_PCMH"/>
    <property type="match status" value="1"/>
</dbReference>
<dbReference type="VEuPathDB" id="FungiDB:jhhlp_002830"/>
<dbReference type="PANTHER" id="PTHR42973:SF39">
    <property type="entry name" value="FAD-BINDING PCMH-TYPE DOMAIN-CONTAINING PROTEIN"/>
    <property type="match status" value="1"/>
</dbReference>
<dbReference type="SUPFAM" id="SSF56176">
    <property type="entry name" value="FAD-binding/transporter-associated domain-like"/>
    <property type="match status" value="1"/>
</dbReference>
<dbReference type="InterPro" id="IPR006094">
    <property type="entry name" value="Oxid_FAD_bind_N"/>
</dbReference>